<evidence type="ECO:0000313" key="3">
    <source>
        <dbReference type="Proteomes" id="UP000030700"/>
    </source>
</evidence>
<gene>
    <name evidence="2" type="ORF">U14_02827</name>
</gene>
<dbReference type="InterPro" id="IPR038071">
    <property type="entry name" value="UROD/MetE-like_sf"/>
</dbReference>
<feature type="domain" description="Uroporphyrinogen decarboxylase (URO-D)" evidence="1">
    <location>
        <begin position="75"/>
        <end position="308"/>
    </location>
</feature>
<dbReference type="PANTHER" id="PTHR47099">
    <property type="entry name" value="METHYLCOBAMIDE:COM METHYLTRANSFERASE MTBA"/>
    <property type="match status" value="1"/>
</dbReference>
<sequence length="322" mass="36048">MAAMAKRERMEAVFAGKDVDRPPFSLWYHFGLQHGSGCDFARAQRDFYEAYNLDWLKMMSDYPYPFPEGVSDCSTPESLMKLDRFDIEESPYQEQLAAWDMISKEIGDQAFCVDTVFNPWNVARRSLVKEKMASYMRDDPKTLHHALEVITENMIAYCRSVIEHGADGLFISVPASAEYVTYEQYQTFMKPYDIKLFQAVKAFAPVVIAHIHGNALYFIDVIQTYPTDAISWADRAAGPGLAETRQMYGGVLMGGIDHTDFGLTSISALQAQALEAIRVGGNQRFILAPGCSIPTDTFPEVIRGVCAAAGINCDDRPLRVPC</sequence>
<accession>A0A081BMG6</accession>
<dbReference type="InterPro" id="IPR000257">
    <property type="entry name" value="Uroporphyrinogen_deCOase"/>
</dbReference>
<proteinExistence type="predicted"/>
<dbReference type="EMBL" id="DF820457">
    <property type="protein sequence ID" value="GAK51582.1"/>
    <property type="molecule type" value="Genomic_DNA"/>
</dbReference>
<dbReference type="Pfam" id="PF01208">
    <property type="entry name" value="URO-D"/>
    <property type="match status" value="1"/>
</dbReference>
<dbReference type="Proteomes" id="UP000030700">
    <property type="component" value="Unassembled WGS sequence"/>
</dbReference>
<dbReference type="SUPFAM" id="SSF51726">
    <property type="entry name" value="UROD/MetE-like"/>
    <property type="match status" value="1"/>
</dbReference>
<organism evidence="2">
    <name type="scientific">Candidatus Moduliflexus flocculans</name>
    <dbReference type="NCBI Taxonomy" id="1499966"/>
    <lineage>
        <taxon>Bacteria</taxon>
        <taxon>Candidatus Moduliflexota</taxon>
        <taxon>Candidatus Moduliflexia</taxon>
        <taxon>Candidatus Moduliflexales</taxon>
        <taxon>Candidatus Moduliflexaceae</taxon>
    </lineage>
</organism>
<dbReference type="GO" id="GO:0004853">
    <property type="term" value="F:uroporphyrinogen decarboxylase activity"/>
    <property type="evidence" value="ECO:0007669"/>
    <property type="project" value="InterPro"/>
</dbReference>
<dbReference type="HOGENOM" id="CLU_040933_1_0_0"/>
<keyword evidence="3" id="KW-1185">Reference proteome</keyword>
<protein>
    <submittedName>
        <fullName evidence="2">Uroporphyrinogen decarboxylase, URO-D</fullName>
    </submittedName>
</protein>
<reference evidence="2" key="1">
    <citation type="journal article" date="2015" name="PeerJ">
        <title>First genomic representation of candidate bacterial phylum KSB3 points to enhanced environmental sensing as a trigger of wastewater bulking.</title>
        <authorList>
            <person name="Sekiguchi Y."/>
            <person name="Ohashi A."/>
            <person name="Parks D.H."/>
            <person name="Yamauchi T."/>
            <person name="Tyson G.W."/>
            <person name="Hugenholtz P."/>
        </authorList>
    </citation>
    <scope>NUCLEOTIDE SEQUENCE [LARGE SCALE GENOMIC DNA]</scope>
</reference>
<evidence type="ECO:0000259" key="1">
    <source>
        <dbReference type="Pfam" id="PF01208"/>
    </source>
</evidence>
<dbReference type="GO" id="GO:0006779">
    <property type="term" value="P:porphyrin-containing compound biosynthetic process"/>
    <property type="evidence" value="ECO:0007669"/>
    <property type="project" value="InterPro"/>
</dbReference>
<dbReference type="STRING" id="1499966.U14_02827"/>
<dbReference type="InterPro" id="IPR052024">
    <property type="entry name" value="Methanogen_methyltrans"/>
</dbReference>
<evidence type="ECO:0000313" key="2">
    <source>
        <dbReference type="EMBL" id="GAK51582.1"/>
    </source>
</evidence>
<dbReference type="PANTHER" id="PTHR47099:SF1">
    <property type="entry name" value="METHYLCOBAMIDE:COM METHYLTRANSFERASE MTBA"/>
    <property type="match status" value="1"/>
</dbReference>
<name>A0A081BMG6_9BACT</name>
<dbReference type="Gene3D" id="3.20.20.210">
    <property type="match status" value="1"/>
</dbReference>
<dbReference type="AlphaFoldDB" id="A0A081BMG6"/>